<dbReference type="AlphaFoldDB" id="A0AAN6PUE5"/>
<name>A0AAN6PUE5_9PEZI</name>
<organism evidence="2 3">
    <name type="scientific">Parathielavia hyrcaniae</name>
    <dbReference type="NCBI Taxonomy" id="113614"/>
    <lineage>
        <taxon>Eukaryota</taxon>
        <taxon>Fungi</taxon>
        <taxon>Dikarya</taxon>
        <taxon>Ascomycota</taxon>
        <taxon>Pezizomycotina</taxon>
        <taxon>Sordariomycetes</taxon>
        <taxon>Sordariomycetidae</taxon>
        <taxon>Sordariales</taxon>
        <taxon>Chaetomiaceae</taxon>
        <taxon>Parathielavia</taxon>
    </lineage>
</organism>
<keyword evidence="3" id="KW-1185">Reference proteome</keyword>
<feature type="compositionally biased region" description="Basic and acidic residues" evidence="1">
    <location>
        <begin position="219"/>
        <end position="242"/>
    </location>
</feature>
<evidence type="ECO:0000256" key="1">
    <source>
        <dbReference type="SAM" id="MobiDB-lite"/>
    </source>
</evidence>
<dbReference type="EMBL" id="MU863662">
    <property type="protein sequence ID" value="KAK4098115.1"/>
    <property type="molecule type" value="Genomic_DNA"/>
</dbReference>
<protein>
    <submittedName>
        <fullName evidence="2">Uncharacterized protein</fullName>
    </submittedName>
</protein>
<proteinExistence type="predicted"/>
<accession>A0AAN6PUE5</accession>
<reference evidence="2" key="1">
    <citation type="journal article" date="2023" name="Mol. Phylogenet. Evol.">
        <title>Genome-scale phylogeny and comparative genomics of the fungal order Sordariales.</title>
        <authorList>
            <person name="Hensen N."/>
            <person name="Bonometti L."/>
            <person name="Westerberg I."/>
            <person name="Brannstrom I.O."/>
            <person name="Guillou S."/>
            <person name="Cros-Aarteil S."/>
            <person name="Calhoun S."/>
            <person name="Haridas S."/>
            <person name="Kuo A."/>
            <person name="Mondo S."/>
            <person name="Pangilinan J."/>
            <person name="Riley R."/>
            <person name="LaButti K."/>
            <person name="Andreopoulos B."/>
            <person name="Lipzen A."/>
            <person name="Chen C."/>
            <person name="Yan M."/>
            <person name="Daum C."/>
            <person name="Ng V."/>
            <person name="Clum A."/>
            <person name="Steindorff A."/>
            <person name="Ohm R.A."/>
            <person name="Martin F."/>
            <person name="Silar P."/>
            <person name="Natvig D.O."/>
            <person name="Lalanne C."/>
            <person name="Gautier V."/>
            <person name="Ament-Velasquez S.L."/>
            <person name="Kruys A."/>
            <person name="Hutchinson M.I."/>
            <person name="Powell A.J."/>
            <person name="Barry K."/>
            <person name="Miller A.N."/>
            <person name="Grigoriev I.V."/>
            <person name="Debuchy R."/>
            <person name="Gladieux P."/>
            <person name="Hiltunen Thoren M."/>
            <person name="Johannesson H."/>
        </authorList>
    </citation>
    <scope>NUCLEOTIDE SEQUENCE</scope>
    <source>
        <strain evidence="2">CBS 757.83</strain>
    </source>
</reference>
<gene>
    <name evidence="2" type="ORF">N658DRAFT_488646</name>
</gene>
<dbReference type="Proteomes" id="UP001305647">
    <property type="component" value="Unassembled WGS sequence"/>
</dbReference>
<feature type="region of interest" description="Disordered" evidence="1">
    <location>
        <begin position="26"/>
        <end position="77"/>
    </location>
</feature>
<evidence type="ECO:0000313" key="2">
    <source>
        <dbReference type="EMBL" id="KAK4098115.1"/>
    </source>
</evidence>
<feature type="region of interest" description="Disordered" evidence="1">
    <location>
        <begin position="146"/>
        <end position="177"/>
    </location>
</feature>
<evidence type="ECO:0000313" key="3">
    <source>
        <dbReference type="Proteomes" id="UP001305647"/>
    </source>
</evidence>
<reference evidence="2" key="2">
    <citation type="submission" date="2023-05" db="EMBL/GenBank/DDBJ databases">
        <authorList>
            <consortium name="Lawrence Berkeley National Laboratory"/>
            <person name="Steindorff A."/>
            <person name="Hensen N."/>
            <person name="Bonometti L."/>
            <person name="Westerberg I."/>
            <person name="Brannstrom I.O."/>
            <person name="Guillou S."/>
            <person name="Cros-Aarteil S."/>
            <person name="Calhoun S."/>
            <person name="Haridas S."/>
            <person name="Kuo A."/>
            <person name="Mondo S."/>
            <person name="Pangilinan J."/>
            <person name="Riley R."/>
            <person name="Labutti K."/>
            <person name="Andreopoulos B."/>
            <person name="Lipzen A."/>
            <person name="Chen C."/>
            <person name="Yanf M."/>
            <person name="Daum C."/>
            <person name="Ng V."/>
            <person name="Clum A."/>
            <person name="Ohm R."/>
            <person name="Martin F."/>
            <person name="Silar P."/>
            <person name="Natvig D."/>
            <person name="Lalanne C."/>
            <person name="Gautier V."/>
            <person name="Ament-Velasquez S.L."/>
            <person name="Kruys A."/>
            <person name="Hutchinson M.I."/>
            <person name="Powell A.J."/>
            <person name="Barry K."/>
            <person name="Miller A.N."/>
            <person name="Grigoriev I.V."/>
            <person name="Debuchy R."/>
            <person name="Gladieux P."/>
            <person name="Thoren M.H."/>
            <person name="Johannesson H."/>
        </authorList>
    </citation>
    <scope>NUCLEOTIDE SEQUENCE</scope>
    <source>
        <strain evidence="2">CBS 757.83</strain>
    </source>
</reference>
<comment type="caution">
    <text evidence="2">The sequence shown here is derived from an EMBL/GenBank/DDBJ whole genome shotgun (WGS) entry which is preliminary data.</text>
</comment>
<sequence>MPTTVMPPYPFPGALFPLIYLDRRHEPEQIPPPPVVPQDNNNTTTTTTTTTTTNDNNTTTNNPNTQQNPPPRARHPLAASPYPAKFYSQYRCAVCRTQIGDAHGADFVGHMPCSHRSTCLKSSCIRAYYGKDARAWGVNGCRKIYRGPPPLSSPRSSSVNVEGSGKKKKEGRGGGDEKEMYCQAAGCGGRIGQWAAYRAVRSEDGSVVRAEGMVDPVARREYERAKRKVEEEEKRERNEEERRRRKRERGGGCGDVGSFATEVSCYGCTAGWDN</sequence>
<feature type="compositionally biased region" description="Low complexity" evidence="1">
    <location>
        <begin position="37"/>
        <end position="67"/>
    </location>
</feature>
<feature type="region of interest" description="Disordered" evidence="1">
    <location>
        <begin position="219"/>
        <end position="259"/>
    </location>
</feature>